<evidence type="ECO:0000313" key="2">
    <source>
        <dbReference type="EMBL" id="TWG26721.1"/>
    </source>
</evidence>
<dbReference type="EMBL" id="VIWY01000001">
    <property type="protein sequence ID" value="TWG26721.1"/>
    <property type="molecule type" value="Genomic_DNA"/>
</dbReference>
<feature type="region of interest" description="Disordered" evidence="1">
    <location>
        <begin position="102"/>
        <end position="181"/>
    </location>
</feature>
<dbReference type="Proteomes" id="UP000320239">
    <property type="component" value="Unassembled WGS sequence"/>
</dbReference>
<dbReference type="RefSeq" id="WP_122975973.1">
    <property type="nucleotide sequence ID" value="NZ_BOMX01000121.1"/>
</dbReference>
<proteinExistence type="predicted"/>
<dbReference type="OrthoDB" id="3403532at2"/>
<sequence length="290" mass="29838">MTETGWPLIPREVLPPPTPVERRPHRRGEPGPAGGRQLPMFGAETVEPSPADLAGLLAGPGRLGRMGGTARVSVVVDDAWRVHVLVAELVARGLTVTWAPVAQTPGTPAPDRPAGEPPAPAVADTPGSPGGKTAGSPGADMPGSPGADMPEPAAGESPGPPVPDEISDTPEEPSPPRFEVRTSYSRRLNTLARAWPEAAAQLFLSGPRLRLWVAAAGVARPGGYRLGLDPAKDPRAVDAALVRAGLGGRVSDDGRGYLIAGRRRLARLAELVGERPEAAPADVWPGGAGA</sequence>
<feature type="region of interest" description="Disordered" evidence="1">
    <location>
        <begin position="1"/>
        <end position="36"/>
    </location>
</feature>
<comment type="caution">
    <text evidence="2">The sequence shown here is derived from an EMBL/GenBank/DDBJ whole genome shotgun (WGS) entry which is preliminary data.</text>
</comment>
<name>A0A561WS74_ACTTI</name>
<feature type="compositionally biased region" description="Pro residues" evidence="1">
    <location>
        <begin position="107"/>
        <end position="120"/>
    </location>
</feature>
<accession>A0A561WS74</accession>
<reference evidence="2 3" key="1">
    <citation type="submission" date="2019-06" db="EMBL/GenBank/DDBJ databases">
        <title>Sequencing the genomes of 1000 actinobacteria strains.</title>
        <authorList>
            <person name="Klenk H.-P."/>
        </authorList>
    </citation>
    <scope>NUCLEOTIDE SEQUENCE [LARGE SCALE GENOMIC DNA]</scope>
    <source>
        <strain evidence="2 3">DSM 43866</strain>
    </source>
</reference>
<evidence type="ECO:0000313" key="3">
    <source>
        <dbReference type="Proteomes" id="UP000320239"/>
    </source>
</evidence>
<organism evidence="2 3">
    <name type="scientific">Actinoplanes teichomyceticus</name>
    <dbReference type="NCBI Taxonomy" id="1867"/>
    <lineage>
        <taxon>Bacteria</taxon>
        <taxon>Bacillati</taxon>
        <taxon>Actinomycetota</taxon>
        <taxon>Actinomycetes</taxon>
        <taxon>Micromonosporales</taxon>
        <taxon>Micromonosporaceae</taxon>
        <taxon>Actinoplanes</taxon>
    </lineage>
</organism>
<dbReference type="AlphaFoldDB" id="A0A561WS74"/>
<evidence type="ECO:0000256" key="1">
    <source>
        <dbReference type="SAM" id="MobiDB-lite"/>
    </source>
</evidence>
<protein>
    <submittedName>
        <fullName evidence="2">Uncharacterized protein</fullName>
    </submittedName>
</protein>
<gene>
    <name evidence="2" type="ORF">FHX34_1011718</name>
</gene>
<keyword evidence="3" id="KW-1185">Reference proteome</keyword>